<organism evidence="2 3">
    <name type="scientific">Lottia gigantea</name>
    <name type="common">Giant owl limpet</name>
    <dbReference type="NCBI Taxonomy" id="225164"/>
    <lineage>
        <taxon>Eukaryota</taxon>
        <taxon>Metazoa</taxon>
        <taxon>Spiralia</taxon>
        <taxon>Lophotrochozoa</taxon>
        <taxon>Mollusca</taxon>
        <taxon>Gastropoda</taxon>
        <taxon>Patellogastropoda</taxon>
        <taxon>Lottioidea</taxon>
        <taxon>Lottiidae</taxon>
        <taxon>Lottia</taxon>
    </lineage>
</organism>
<name>V4AD37_LOTGI</name>
<sequence>MVVPTGQTEIGSVESLSIIPIKQPTLCHGTKNTILGDAIETVEADSDNDDNGKDPDWVPSSKRKSGESSDEYSYENTENHNVVINPVPELDQTIHPIKESRAKPGKANRKLWTKNVHKRLRMEGKSYKGVKKDAGSHYTYSTDKSERTLGPRNCSKLCDKRKGCTSFVGR</sequence>
<gene>
    <name evidence="2" type="ORF">LOTGIDRAFT_162040</name>
</gene>
<dbReference type="Proteomes" id="UP000030746">
    <property type="component" value="Unassembled WGS sequence"/>
</dbReference>
<dbReference type="GeneID" id="20238886"/>
<proteinExistence type="predicted"/>
<dbReference type="EMBL" id="KB201977">
    <property type="protein sequence ID" value="ESO93015.1"/>
    <property type="molecule type" value="Genomic_DNA"/>
</dbReference>
<accession>V4AD37</accession>
<dbReference type="RefSeq" id="XP_009056225.1">
    <property type="nucleotide sequence ID" value="XM_009057977.1"/>
</dbReference>
<evidence type="ECO:0000313" key="2">
    <source>
        <dbReference type="EMBL" id="ESO93015.1"/>
    </source>
</evidence>
<evidence type="ECO:0000256" key="1">
    <source>
        <dbReference type="SAM" id="MobiDB-lite"/>
    </source>
</evidence>
<evidence type="ECO:0000313" key="3">
    <source>
        <dbReference type="Proteomes" id="UP000030746"/>
    </source>
</evidence>
<protein>
    <submittedName>
        <fullName evidence="2">Uncharacterized protein</fullName>
    </submittedName>
</protein>
<dbReference type="CTD" id="20238886"/>
<feature type="region of interest" description="Disordered" evidence="1">
    <location>
        <begin position="42"/>
        <end position="85"/>
    </location>
</feature>
<dbReference type="OrthoDB" id="7367179at2759"/>
<keyword evidence="3" id="KW-1185">Reference proteome</keyword>
<dbReference type="HOGENOM" id="CLU_1572411_0_0_1"/>
<dbReference type="KEGG" id="lgi:LOTGIDRAFT_162040"/>
<dbReference type="AlphaFoldDB" id="V4AD37"/>
<reference evidence="2 3" key="1">
    <citation type="journal article" date="2013" name="Nature">
        <title>Insights into bilaterian evolution from three spiralian genomes.</title>
        <authorList>
            <person name="Simakov O."/>
            <person name="Marletaz F."/>
            <person name="Cho S.J."/>
            <person name="Edsinger-Gonzales E."/>
            <person name="Havlak P."/>
            <person name="Hellsten U."/>
            <person name="Kuo D.H."/>
            <person name="Larsson T."/>
            <person name="Lv J."/>
            <person name="Arendt D."/>
            <person name="Savage R."/>
            <person name="Osoegawa K."/>
            <person name="de Jong P."/>
            <person name="Grimwood J."/>
            <person name="Chapman J.A."/>
            <person name="Shapiro H."/>
            <person name="Aerts A."/>
            <person name="Otillar R.P."/>
            <person name="Terry A.Y."/>
            <person name="Boore J.L."/>
            <person name="Grigoriev I.V."/>
            <person name="Lindberg D.R."/>
            <person name="Seaver E.C."/>
            <person name="Weisblat D.A."/>
            <person name="Putnam N.H."/>
            <person name="Rokhsar D.S."/>
        </authorList>
    </citation>
    <scope>NUCLEOTIDE SEQUENCE [LARGE SCALE GENOMIC DNA]</scope>
</reference>